<reference evidence="2 3" key="1">
    <citation type="submission" date="2016-01" db="EMBL/GenBank/DDBJ databases">
        <title>Biosynthesis of antibiotic leucinostatins and their inhibition on Phytophthora in bio-control Purpureocillium lilacinum.</title>
        <authorList>
            <person name="Wang G."/>
            <person name="Liu Z."/>
            <person name="Lin R."/>
            <person name="Li E."/>
            <person name="Mao Z."/>
            <person name="Ling J."/>
            <person name="Yin W."/>
            <person name="Xie B."/>
        </authorList>
    </citation>
    <scope>NUCLEOTIDE SEQUENCE [LARGE SCALE GENOMIC DNA]</scope>
    <source>
        <strain evidence="2">PLBJ-1</strain>
    </source>
</reference>
<name>A0A179GMD4_PURLI</name>
<feature type="compositionally biased region" description="Polar residues" evidence="1">
    <location>
        <begin position="100"/>
        <end position="110"/>
    </location>
</feature>
<protein>
    <submittedName>
        <fullName evidence="2">Uncharacterized protein</fullName>
    </submittedName>
</protein>
<sequence>MQMVQLVLLRRGRTVEFPDTIRYSRWSRRANERQPANGLSKYPLRSRRQRARLCMYVCVKPSDSRRKHQPCQAIPGRARPPPLHVAPTPSDRESALFHTTPDTQPRNHGTNFDRGRRSSTTNLDSKQTHAQDWSAMLCCAVLCSAVLCCPACPETEFHFPLPTPGKCRLCQSAYTLPTNARDPPWDAYQVTHLSNVLQIARDVLPAFYMTRPTNS</sequence>
<evidence type="ECO:0000313" key="3">
    <source>
        <dbReference type="Proteomes" id="UP000078240"/>
    </source>
</evidence>
<dbReference type="AlphaFoldDB" id="A0A179GMD4"/>
<gene>
    <name evidence="2" type="ORF">VFPBJ_07188</name>
</gene>
<feature type="region of interest" description="Disordered" evidence="1">
    <location>
        <begin position="66"/>
        <end position="122"/>
    </location>
</feature>
<evidence type="ECO:0000313" key="2">
    <source>
        <dbReference type="EMBL" id="OAQ79067.1"/>
    </source>
</evidence>
<comment type="caution">
    <text evidence="2">The sequence shown here is derived from an EMBL/GenBank/DDBJ whole genome shotgun (WGS) entry which is preliminary data.</text>
</comment>
<proteinExistence type="predicted"/>
<dbReference type="Proteomes" id="UP000078240">
    <property type="component" value="Unassembled WGS sequence"/>
</dbReference>
<accession>A0A179GMD4</accession>
<evidence type="ECO:0000256" key="1">
    <source>
        <dbReference type="SAM" id="MobiDB-lite"/>
    </source>
</evidence>
<dbReference type="EMBL" id="LSBH01000005">
    <property type="protein sequence ID" value="OAQ79067.1"/>
    <property type="molecule type" value="Genomic_DNA"/>
</dbReference>
<organism evidence="2 3">
    <name type="scientific">Purpureocillium lilacinum</name>
    <name type="common">Paecilomyces lilacinus</name>
    <dbReference type="NCBI Taxonomy" id="33203"/>
    <lineage>
        <taxon>Eukaryota</taxon>
        <taxon>Fungi</taxon>
        <taxon>Dikarya</taxon>
        <taxon>Ascomycota</taxon>
        <taxon>Pezizomycotina</taxon>
        <taxon>Sordariomycetes</taxon>
        <taxon>Hypocreomycetidae</taxon>
        <taxon>Hypocreales</taxon>
        <taxon>Ophiocordycipitaceae</taxon>
        <taxon>Purpureocillium</taxon>
    </lineage>
</organism>